<dbReference type="RefSeq" id="WP_005303624.1">
    <property type="nucleotide sequence ID" value="NZ_PYOG01000004.1"/>
</dbReference>
<dbReference type="Proteomes" id="UP000251647">
    <property type="component" value="Unassembled WGS sequence"/>
</dbReference>
<gene>
    <name evidence="1" type="ORF">NCTC11647_02558</name>
</gene>
<reference evidence="1 2" key="1">
    <citation type="submission" date="2018-06" db="EMBL/GenBank/DDBJ databases">
        <authorList>
            <consortium name="Pathogen Informatics"/>
            <person name="Doyle S."/>
        </authorList>
    </citation>
    <scope>NUCLEOTIDE SEQUENCE [LARGE SCALE GENOMIC DNA]</scope>
    <source>
        <strain evidence="1 2">NCTC11647</strain>
    </source>
</reference>
<dbReference type="AlphaFoldDB" id="A0A2T3QMV8"/>
<dbReference type="EMBL" id="UATL01000001">
    <property type="protein sequence ID" value="SPY29358.1"/>
    <property type="molecule type" value="Genomic_DNA"/>
</dbReference>
<name>A0A2T3QMV8_PHODM</name>
<accession>A0A2T3QMV8</accession>
<evidence type="ECO:0000313" key="1">
    <source>
        <dbReference type="EMBL" id="SPY29358.1"/>
    </source>
</evidence>
<dbReference type="OrthoDB" id="9788802at2"/>
<dbReference type="InterPro" id="IPR012902">
    <property type="entry name" value="N_methyl_site"/>
</dbReference>
<proteinExistence type="predicted"/>
<evidence type="ECO:0000313" key="2">
    <source>
        <dbReference type="Proteomes" id="UP000251647"/>
    </source>
</evidence>
<organism evidence="1 2">
    <name type="scientific">Photobacterium damselae</name>
    <dbReference type="NCBI Taxonomy" id="38293"/>
    <lineage>
        <taxon>Bacteria</taxon>
        <taxon>Pseudomonadati</taxon>
        <taxon>Pseudomonadota</taxon>
        <taxon>Gammaproteobacteria</taxon>
        <taxon>Vibrionales</taxon>
        <taxon>Vibrionaceae</taxon>
        <taxon>Photobacterium</taxon>
    </lineage>
</organism>
<dbReference type="NCBIfam" id="TIGR02532">
    <property type="entry name" value="IV_pilin_GFxxxE"/>
    <property type="match status" value="1"/>
</dbReference>
<dbReference type="Pfam" id="PF07963">
    <property type="entry name" value="N_methyl"/>
    <property type="match status" value="1"/>
</dbReference>
<protein>
    <submittedName>
        <fullName evidence="1">Tfp pilus assembly protein PilW</fullName>
    </submittedName>
</protein>
<sequence length="241" mass="26465">MKKLQGFTLMEMVIAMVILAIIMVGIGSYIEAGVKGYSSTVDRERLQSEARFLLARMTKDIRHAAPNSLSVSDTSGSKCLSFYPIVGSAAYYDNLPNNSHSLNISTFDDAKKWNSSDKIAVGFIDPQQYEKSDINFVALSDDKDNLWSLTVSSPITTSSPANRLYLYKNKISYCLLNSTIVRMTDNKTPIVMAQNVSQFKPGVEVAGLSSNAIALIGLQFKDPSSQEVANYNHSVQVLNAL</sequence>